<dbReference type="Gene3D" id="3.30.1330.40">
    <property type="entry name" value="RutC-like"/>
    <property type="match status" value="1"/>
</dbReference>
<evidence type="ECO:0000313" key="2">
    <source>
        <dbReference type="Proteomes" id="UP000236379"/>
    </source>
</evidence>
<name>A0A2K3UYD3_9DEIO</name>
<evidence type="ECO:0008006" key="3">
    <source>
        <dbReference type="Google" id="ProtNLM"/>
    </source>
</evidence>
<dbReference type="CDD" id="cd06154">
    <property type="entry name" value="YjgF_YER057c_UK114_like_6"/>
    <property type="match status" value="1"/>
</dbReference>
<keyword evidence="2" id="KW-1185">Reference proteome</keyword>
<accession>A0A2K3UYD3</accession>
<dbReference type="Proteomes" id="UP000236379">
    <property type="component" value="Unassembled WGS sequence"/>
</dbReference>
<comment type="caution">
    <text evidence="1">The sequence shown here is derived from an EMBL/GenBank/DDBJ whole genome shotgun (WGS) entry which is preliminary data.</text>
</comment>
<dbReference type="AlphaFoldDB" id="A0A2K3UYD3"/>
<protein>
    <recommendedName>
        <fullName evidence="3">RidA family protein</fullName>
    </recommendedName>
</protein>
<dbReference type="InterPro" id="IPR006175">
    <property type="entry name" value="YjgF/YER057c/UK114"/>
</dbReference>
<dbReference type="InterPro" id="IPR035959">
    <property type="entry name" value="RutC-like_sf"/>
</dbReference>
<evidence type="ECO:0000313" key="1">
    <source>
        <dbReference type="EMBL" id="PNY81552.1"/>
    </source>
</evidence>
<organism evidence="1 2">
    <name type="scientific">Deinococcus koreensis</name>
    <dbReference type="NCBI Taxonomy" id="2054903"/>
    <lineage>
        <taxon>Bacteria</taxon>
        <taxon>Thermotogati</taxon>
        <taxon>Deinococcota</taxon>
        <taxon>Deinococci</taxon>
        <taxon>Deinococcales</taxon>
        <taxon>Deinococcaceae</taxon>
        <taxon>Deinococcus</taxon>
    </lineage>
</organism>
<dbReference type="EMBL" id="PPPD01000001">
    <property type="protein sequence ID" value="PNY81552.1"/>
    <property type="molecule type" value="Genomic_DNA"/>
</dbReference>
<gene>
    <name evidence="1" type="ORF">CVO96_09325</name>
</gene>
<dbReference type="Pfam" id="PF01042">
    <property type="entry name" value="Ribonuc_L-PSP"/>
    <property type="match status" value="1"/>
</dbReference>
<dbReference type="SUPFAM" id="SSF55298">
    <property type="entry name" value="YjgF-like"/>
    <property type="match status" value="1"/>
</dbReference>
<dbReference type="PANTHER" id="PTHR43857">
    <property type="entry name" value="BLR7761 PROTEIN"/>
    <property type="match status" value="1"/>
</dbReference>
<reference evidence="1 2" key="1">
    <citation type="submission" date="2018-01" db="EMBL/GenBank/DDBJ databases">
        <title>Deinococcus koreensis sp. nov., a radiation-resistant bacterium isolated from river water.</title>
        <authorList>
            <person name="Choi A."/>
        </authorList>
    </citation>
    <scope>NUCLEOTIDE SEQUENCE [LARGE SCALE GENOMIC DNA]</scope>
    <source>
        <strain evidence="1 2">SJW1-2</strain>
    </source>
</reference>
<dbReference type="OrthoDB" id="9799840at2"/>
<sequence length="126" mass="13589">MRRNISSGSPWEEVVGYSRAVRVGQTVQVAGTTATVDGKAVAPGDPYAQTRVALQIIARALEEAGARLEDVVRTRIYVTDISRWEEVGRAHGEVFGRIRPAATMVQVAALIDPAHLVEIEAEAVIP</sequence>
<dbReference type="RefSeq" id="WP_103311995.1">
    <property type="nucleotide sequence ID" value="NZ_PPPD01000001.1"/>
</dbReference>
<dbReference type="PANTHER" id="PTHR43857:SF1">
    <property type="entry name" value="YJGH FAMILY PROTEIN"/>
    <property type="match status" value="1"/>
</dbReference>
<proteinExistence type="predicted"/>